<keyword evidence="5 7" id="KW-0472">Membrane</keyword>
<dbReference type="EMBL" id="JADCNL010000007">
    <property type="protein sequence ID" value="KAG0472528.1"/>
    <property type="molecule type" value="Genomic_DNA"/>
</dbReference>
<keyword evidence="11" id="KW-1185">Reference proteome</keyword>
<evidence type="ECO:0000256" key="3">
    <source>
        <dbReference type="ARBA" id="ARBA00022771"/>
    </source>
</evidence>
<keyword evidence="7" id="KW-0812">Transmembrane</keyword>
<evidence type="ECO:0000256" key="1">
    <source>
        <dbReference type="ARBA" id="ARBA00004370"/>
    </source>
</evidence>
<evidence type="ECO:0000256" key="6">
    <source>
        <dbReference type="PROSITE-ProRule" id="PRU00175"/>
    </source>
</evidence>
<protein>
    <recommendedName>
        <fullName evidence="8">RING-type domain-containing protein</fullName>
    </recommendedName>
</protein>
<dbReference type="PANTHER" id="PTHR46151:SF7">
    <property type="entry name" value="NEP1-INTERACTING PROTEIN 1"/>
    <property type="match status" value="1"/>
</dbReference>
<evidence type="ECO:0000313" key="9">
    <source>
        <dbReference type="EMBL" id="KAG0472528.1"/>
    </source>
</evidence>
<keyword evidence="7" id="KW-1133">Transmembrane helix</keyword>
<dbReference type="Pfam" id="PF13639">
    <property type="entry name" value="zf-RING_2"/>
    <property type="match status" value="1"/>
</dbReference>
<dbReference type="Proteomes" id="UP000639772">
    <property type="component" value="Chromosome 7"/>
</dbReference>
<dbReference type="OrthoDB" id="9984778at2759"/>
<evidence type="ECO:0000256" key="7">
    <source>
        <dbReference type="SAM" id="Phobius"/>
    </source>
</evidence>
<dbReference type="SMART" id="SM00184">
    <property type="entry name" value="RING"/>
    <property type="match status" value="1"/>
</dbReference>
<accession>A0A835QJ97</accession>
<dbReference type="SUPFAM" id="SSF57850">
    <property type="entry name" value="RING/U-box"/>
    <property type="match status" value="1"/>
</dbReference>
<dbReference type="Proteomes" id="UP000636800">
    <property type="component" value="Chromosome 7"/>
</dbReference>
<evidence type="ECO:0000313" key="10">
    <source>
        <dbReference type="EMBL" id="KAG0474251.1"/>
    </source>
</evidence>
<name>A0A835QJ97_VANPL</name>
<feature type="transmembrane region" description="Helical" evidence="7">
    <location>
        <begin position="95"/>
        <end position="115"/>
    </location>
</feature>
<dbReference type="EMBL" id="JADCNM010000007">
    <property type="protein sequence ID" value="KAG0474251.1"/>
    <property type="molecule type" value="Genomic_DNA"/>
</dbReference>
<evidence type="ECO:0000313" key="12">
    <source>
        <dbReference type="Proteomes" id="UP000639772"/>
    </source>
</evidence>
<dbReference type="PROSITE" id="PS50089">
    <property type="entry name" value="ZF_RING_2"/>
    <property type="match status" value="1"/>
</dbReference>
<dbReference type="InterPro" id="IPR001841">
    <property type="entry name" value="Znf_RING"/>
</dbReference>
<gene>
    <name evidence="10" type="ORF">HPP92_013937</name>
    <name evidence="9" type="ORF">HPP92_014385</name>
</gene>
<proteinExistence type="predicted"/>
<evidence type="ECO:0000256" key="4">
    <source>
        <dbReference type="ARBA" id="ARBA00022833"/>
    </source>
</evidence>
<keyword evidence="2" id="KW-0479">Metal-binding</keyword>
<dbReference type="GO" id="GO:0008270">
    <property type="term" value="F:zinc ion binding"/>
    <property type="evidence" value="ECO:0007669"/>
    <property type="project" value="UniProtKB-KW"/>
</dbReference>
<dbReference type="Gene3D" id="3.30.40.10">
    <property type="entry name" value="Zinc/RING finger domain, C3HC4 (zinc finger)"/>
    <property type="match status" value="1"/>
</dbReference>
<dbReference type="InterPro" id="IPR013083">
    <property type="entry name" value="Znf_RING/FYVE/PHD"/>
</dbReference>
<comment type="subcellular location">
    <subcellularLocation>
        <location evidence="1">Membrane</location>
    </subcellularLocation>
</comment>
<reference evidence="11 12" key="1">
    <citation type="journal article" date="2020" name="Nat. Food">
        <title>A phased Vanilla planifolia genome enables genetic improvement of flavour and production.</title>
        <authorList>
            <person name="Hasing T."/>
            <person name="Tang H."/>
            <person name="Brym M."/>
            <person name="Khazi F."/>
            <person name="Huang T."/>
            <person name="Chambers A.H."/>
        </authorList>
    </citation>
    <scope>NUCLEOTIDE SEQUENCE [LARGE SCALE GENOMIC DNA]</scope>
    <source>
        <tissue evidence="9">Leaf</tissue>
    </source>
</reference>
<feature type="transmembrane region" description="Helical" evidence="7">
    <location>
        <begin position="31"/>
        <end position="57"/>
    </location>
</feature>
<dbReference type="AlphaFoldDB" id="A0A835QJ97"/>
<comment type="caution">
    <text evidence="9">The sequence shown here is derived from an EMBL/GenBank/DDBJ whole genome shotgun (WGS) entry which is preliminary data.</text>
</comment>
<evidence type="ECO:0000259" key="8">
    <source>
        <dbReference type="PROSITE" id="PS50089"/>
    </source>
</evidence>
<evidence type="ECO:0000256" key="2">
    <source>
        <dbReference type="ARBA" id="ARBA00022723"/>
    </source>
</evidence>
<evidence type="ECO:0000313" key="11">
    <source>
        <dbReference type="Proteomes" id="UP000636800"/>
    </source>
</evidence>
<dbReference type="PANTHER" id="PTHR46151">
    <property type="entry name" value="NEP1-INTERACTING PROTEIN-LIKE 2"/>
    <property type="match status" value="1"/>
</dbReference>
<dbReference type="GO" id="GO:0016020">
    <property type="term" value="C:membrane"/>
    <property type="evidence" value="ECO:0007669"/>
    <property type="project" value="UniProtKB-SubCell"/>
</dbReference>
<organism evidence="9 11">
    <name type="scientific">Vanilla planifolia</name>
    <name type="common">Vanilla</name>
    <dbReference type="NCBI Taxonomy" id="51239"/>
    <lineage>
        <taxon>Eukaryota</taxon>
        <taxon>Viridiplantae</taxon>
        <taxon>Streptophyta</taxon>
        <taxon>Embryophyta</taxon>
        <taxon>Tracheophyta</taxon>
        <taxon>Spermatophyta</taxon>
        <taxon>Magnoliopsida</taxon>
        <taxon>Liliopsida</taxon>
        <taxon>Asparagales</taxon>
        <taxon>Orchidaceae</taxon>
        <taxon>Vanilloideae</taxon>
        <taxon>Vanilleae</taxon>
        <taxon>Vanilla</taxon>
    </lineage>
</organism>
<sequence>MDFLGAPSPSRINLTGNERQTSPIAEKIGRFTRVTICAIFVLVGSLVGAITGGVIGLSNENGLLRGSGIGSISGAVFSIEAVESVVALWGSNDSVVWMILYVMDILCSLLSGRLVREKIIPAVRSAVYRQITAYMGFWNEEYDIFESCGWRGHGLSWDFLNKLPKTAITERNEFDFRRVICVVCLQDLVVGDMARILPCCHHKFHLNCIDDWLVEQGNCPLCRLDLLNSSSL</sequence>
<evidence type="ECO:0000256" key="5">
    <source>
        <dbReference type="ARBA" id="ARBA00023136"/>
    </source>
</evidence>
<keyword evidence="4" id="KW-0862">Zinc</keyword>
<keyword evidence="3 6" id="KW-0863">Zinc-finger</keyword>
<feature type="domain" description="RING-type" evidence="8">
    <location>
        <begin position="181"/>
        <end position="223"/>
    </location>
</feature>